<dbReference type="SUPFAM" id="SSF103473">
    <property type="entry name" value="MFS general substrate transporter"/>
    <property type="match status" value="1"/>
</dbReference>
<accession>A0A512ID24</accession>
<feature type="transmembrane region" description="Helical" evidence="7">
    <location>
        <begin position="357"/>
        <end position="378"/>
    </location>
</feature>
<dbReference type="Gene3D" id="1.20.1250.20">
    <property type="entry name" value="MFS general substrate transporter like domains"/>
    <property type="match status" value="1"/>
</dbReference>
<feature type="transmembrane region" description="Helical" evidence="7">
    <location>
        <begin position="106"/>
        <end position="127"/>
    </location>
</feature>
<gene>
    <name evidence="8" type="ORF">KTU01_17120</name>
</gene>
<dbReference type="InterPro" id="IPR011701">
    <property type="entry name" value="MFS"/>
</dbReference>
<comment type="caution">
    <text evidence="8">The sequence shown here is derived from an EMBL/GenBank/DDBJ whole genome shotgun (WGS) entry which is preliminary data.</text>
</comment>
<organism evidence="8 9">
    <name type="scientific">Kocuria turfanensis</name>
    <dbReference type="NCBI Taxonomy" id="388357"/>
    <lineage>
        <taxon>Bacteria</taxon>
        <taxon>Bacillati</taxon>
        <taxon>Actinomycetota</taxon>
        <taxon>Actinomycetes</taxon>
        <taxon>Micrococcales</taxon>
        <taxon>Micrococcaceae</taxon>
        <taxon>Kocuria</taxon>
    </lineage>
</organism>
<sequence>MPLPRALEPFRLGEYRVLAFAMFVSVFGAGMWAVALVNQVLELDGTAVDLSAVTAVGALGMLVVVLVGGIAADRFPLAALLRLVEAGNALTAGTVAVLALTGGLRLWHLGAAAFVFGAGVGFFYPAYSAALPRVLPARQLLAANGVEGTARPLLQQAAGPAAAGVLIGLLAPGGAVALIAACHLAALVLLLRLQVPEREALPVTGPTARAPLGDPAVAPATEPMVRPVAESAEPVVESVAESAAEPVVRPVAEPVVEPVVRPSAEPVVEPAAEPGAEPVVGSAPGPEAAAGPSDHSGGVFASVRRDLMEGVRYTLHTPWLLWTLLWAVCAVFLLLGPLEVLVPFLVRDRLGGDAATFGYLLACYGGASALASLVVASLPLPRRYLSWMIGLWGLGTLPFGLVATTESFWVMAVCLACVGAGDGAGMVLWGTLLQRRVPRHMLGRVSSLDFFVSIALMPVSMAIAGPVAQVVPMPVICWTVAVLTPVLGFVALRAGRMRQDELAHPLAG</sequence>
<dbReference type="Proteomes" id="UP000321103">
    <property type="component" value="Unassembled WGS sequence"/>
</dbReference>
<feature type="transmembrane region" description="Helical" evidence="7">
    <location>
        <begin position="77"/>
        <end position="99"/>
    </location>
</feature>
<evidence type="ECO:0000256" key="4">
    <source>
        <dbReference type="ARBA" id="ARBA00022989"/>
    </source>
</evidence>
<name>A0A512ID24_9MICC</name>
<feature type="transmembrane region" description="Helical" evidence="7">
    <location>
        <begin position="471"/>
        <end position="492"/>
    </location>
</feature>
<evidence type="ECO:0000256" key="5">
    <source>
        <dbReference type="ARBA" id="ARBA00023136"/>
    </source>
</evidence>
<evidence type="ECO:0000256" key="6">
    <source>
        <dbReference type="SAM" id="MobiDB-lite"/>
    </source>
</evidence>
<evidence type="ECO:0000313" key="8">
    <source>
        <dbReference type="EMBL" id="GEO95589.1"/>
    </source>
</evidence>
<feature type="transmembrane region" description="Helical" evidence="7">
    <location>
        <begin position="409"/>
        <end position="433"/>
    </location>
</feature>
<dbReference type="RefSeq" id="WP_062735752.1">
    <property type="nucleotide sequence ID" value="NZ_BJZS01000048.1"/>
</dbReference>
<dbReference type="STRING" id="388357.GCA_001580365_02158"/>
<reference evidence="8 9" key="1">
    <citation type="submission" date="2019-07" db="EMBL/GenBank/DDBJ databases">
        <title>Whole genome shotgun sequence of Kocuria turfanensis NBRC 107627.</title>
        <authorList>
            <person name="Hosoyama A."/>
            <person name="Uohara A."/>
            <person name="Ohji S."/>
            <person name="Ichikawa N."/>
        </authorList>
    </citation>
    <scope>NUCLEOTIDE SEQUENCE [LARGE SCALE GENOMIC DNA]</scope>
    <source>
        <strain evidence="8 9">NBRC 107627</strain>
    </source>
</reference>
<feature type="region of interest" description="Disordered" evidence="6">
    <location>
        <begin position="267"/>
        <end position="295"/>
    </location>
</feature>
<dbReference type="InterPro" id="IPR036259">
    <property type="entry name" value="MFS_trans_sf"/>
</dbReference>
<evidence type="ECO:0000256" key="7">
    <source>
        <dbReference type="SAM" id="Phobius"/>
    </source>
</evidence>
<keyword evidence="2" id="KW-1003">Cell membrane</keyword>
<feature type="transmembrane region" description="Helical" evidence="7">
    <location>
        <begin position="445"/>
        <end position="465"/>
    </location>
</feature>
<proteinExistence type="predicted"/>
<feature type="transmembrane region" description="Helical" evidence="7">
    <location>
        <begin position="319"/>
        <end position="345"/>
    </location>
</feature>
<dbReference type="GO" id="GO:0005886">
    <property type="term" value="C:plasma membrane"/>
    <property type="evidence" value="ECO:0007669"/>
    <property type="project" value="UniProtKB-SubCell"/>
</dbReference>
<dbReference type="EMBL" id="BJZS01000048">
    <property type="protein sequence ID" value="GEO95589.1"/>
    <property type="molecule type" value="Genomic_DNA"/>
</dbReference>
<keyword evidence="5 7" id="KW-0472">Membrane</keyword>
<feature type="transmembrane region" description="Helical" evidence="7">
    <location>
        <begin position="15"/>
        <end position="38"/>
    </location>
</feature>
<dbReference type="GO" id="GO:0022857">
    <property type="term" value="F:transmembrane transporter activity"/>
    <property type="evidence" value="ECO:0007669"/>
    <property type="project" value="InterPro"/>
</dbReference>
<dbReference type="AlphaFoldDB" id="A0A512ID24"/>
<dbReference type="PANTHER" id="PTHR23513">
    <property type="entry name" value="INTEGRAL MEMBRANE EFFLUX PROTEIN-RELATED"/>
    <property type="match status" value="1"/>
</dbReference>
<feature type="transmembrane region" description="Helical" evidence="7">
    <location>
        <begin position="50"/>
        <end position="71"/>
    </location>
</feature>
<evidence type="ECO:0000256" key="1">
    <source>
        <dbReference type="ARBA" id="ARBA00004651"/>
    </source>
</evidence>
<dbReference type="Pfam" id="PF07690">
    <property type="entry name" value="MFS_1"/>
    <property type="match status" value="1"/>
</dbReference>
<protein>
    <recommendedName>
        <fullName evidence="10">MFS transporter</fullName>
    </recommendedName>
</protein>
<comment type="subcellular location">
    <subcellularLocation>
        <location evidence="1">Cell membrane</location>
        <topology evidence="1">Multi-pass membrane protein</topology>
    </subcellularLocation>
</comment>
<evidence type="ECO:0000313" key="9">
    <source>
        <dbReference type="Proteomes" id="UP000321103"/>
    </source>
</evidence>
<keyword evidence="9" id="KW-1185">Reference proteome</keyword>
<dbReference type="CDD" id="cd06173">
    <property type="entry name" value="MFS_MefA_like"/>
    <property type="match status" value="1"/>
</dbReference>
<dbReference type="PANTHER" id="PTHR23513:SF11">
    <property type="entry name" value="STAPHYLOFERRIN A TRANSPORTER"/>
    <property type="match status" value="1"/>
</dbReference>
<keyword evidence="4 7" id="KW-1133">Transmembrane helix</keyword>
<evidence type="ECO:0008006" key="10">
    <source>
        <dbReference type="Google" id="ProtNLM"/>
    </source>
</evidence>
<keyword evidence="3 7" id="KW-0812">Transmembrane</keyword>
<feature type="compositionally biased region" description="Low complexity" evidence="6">
    <location>
        <begin position="267"/>
        <end position="293"/>
    </location>
</feature>
<evidence type="ECO:0000256" key="3">
    <source>
        <dbReference type="ARBA" id="ARBA00022692"/>
    </source>
</evidence>
<evidence type="ECO:0000256" key="2">
    <source>
        <dbReference type="ARBA" id="ARBA00022475"/>
    </source>
</evidence>
<feature type="transmembrane region" description="Helical" evidence="7">
    <location>
        <begin position="385"/>
        <end position="403"/>
    </location>
</feature>
<feature type="transmembrane region" description="Helical" evidence="7">
    <location>
        <begin position="161"/>
        <end position="191"/>
    </location>
</feature>